<dbReference type="PRINTS" id="PR00455">
    <property type="entry name" value="HTHTETR"/>
</dbReference>
<comment type="caution">
    <text evidence="4">The sequence shown here is derived from an EMBL/GenBank/DDBJ whole genome shotgun (WGS) entry which is preliminary data.</text>
</comment>
<dbReference type="Pfam" id="PF00440">
    <property type="entry name" value="TetR_N"/>
    <property type="match status" value="1"/>
</dbReference>
<protein>
    <recommendedName>
        <fullName evidence="3">HTH tetR-type domain-containing protein</fullName>
    </recommendedName>
</protein>
<dbReference type="Gene3D" id="1.10.10.60">
    <property type="entry name" value="Homeodomain-like"/>
    <property type="match status" value="1"/>
</dbReference>
<dbReference type="InterPro" id="IPR036271">
    <property type="entry name" value="Tet_transcr_reg_TetR-rel_C_sf"/>
</dbReference>
<dbReference type="EMBL" id="BAAAGF010000005">
    <property type="protein sequence ID" value="GAA0749190.1"/>
    <property type="molecule type" value="Genomic_DNA"/>
</dbReference>
<dbReference type="SUPFAM" id="SSF48498">
    <property type="entry name" value="Tetracyclin repressor-like, C-terminal domain"/>
    <property type="match status" value="1"/>
</dbReference>
<evidence type="ECO:0000256" key="2">
    <source>
        <dbReference type="PROSITE-ProRule" id="PRU00335"/>
    </source>
</evidence>
<reference evidence="4 5" key="1">
    <citation type="journal article" date="2019" name="Int. J. Syst. Evol. Microbiol.">
        <title>The Global Catalogue of Microorganisms (GCM) 10K type strain sequencing project: providing services to taxonomists for standard genome sequencing and annotation.</title>
        <authorList>
            <consortium name="The Broad Institute Genomics Platform"/>
            <consortium name="The Broad Institute Genome Sequencing Center for Infectious Disease"/>
            <person name="Wu L."/>
            <person name="Ma J."/>
        </authorList>
    </citation>
    <scope>NUCLEOTIDE SEQUENCE [LARGE SCALE GENOMIC DNA]</scope>
    <source>
        <strain evidence="4 5">JCM 15976</strain>
    </source>
</reference>
<evidence type="ECO:0000313" key="5">
    <source>
        <dbReference type="Proteomes" id="UP001500736"/>
    </source>
</evidence>
<gene>
    <name evidence="4" type="ORF">GCM10009431_28490</name>
</gene>
<feature type="DNA-binding region" description="H-T-H motif" evidence="2">
    <location>
        <begin position="29"/>
        <end position="48"/>
    </location>
</feature>
<proteinExistence type="predicted"/>
<dbReference type="PANTHER" id="PTHR43479:SF11">
    <property type="entry name" value="ACREF_ENVCD OPERON REPRESSOR-RELATED"/>
    <property type="match status" value="1"/>
</dbReference>
<keyword evidence="1 2" id="KW-0238">DNA-binding</keyword>
<name>A0ABN1JYA2_9FLAO</name>
<evidence type="ECO:0000313" key="4">
    <source>
        <dbReference type="EMBL" id="GAA0749190.1"/>
    </source>
</evidence>
<dbReference type="InterPro" id="IPR001647">
    <property type="entry name" value="HTH_TetR"/>
</dbReference>
<feature type="domain" description="HTH tetR-type" evidence="3">
    <location>
        <begin position="6"/>
        <end position="66"/>
    </location>
</feature>
<keyword evidence="5" id="KW-1185">Reference proteome</keyword>
<organism evidence="4 5">
    <name type="scientific">Gaetbulibacter jejuensis</name>
    <dbReference type="NCBI Taxonomy" id="584607"/>
    <lineage>
        <taxon>Bacteria</taxon>
        <taxon>Pseudomonadati</taxon>
        <taxon>Bacteroidota</taxon>
        <taxon>Flavobacteriia</taxon>
        <taxon>Flavobacteriales</taxon>
        <taxon>Flavobacteriaceae</taxon>
        <taxon>Gaetbulibacter</taxon>
    </lineage>
</organism>
<dbReference type="Proteomes" id="UP001500736">
    <property type="component" value="Unassembled WGS sequence"/>
</dbReference>
<dbReference type="Pfam" id="PF17932">
    <property type="entry name" value="TetR_C_24"/>
    <property type="match status" value="1"/>
</dbReference>
<dbReference type="InterPro" id="IPR041490">
    <property type="entry name" value="KstR2_TetR_C"/>
</dbReference>
<sequence length="194" mass="22668">MKLKNETRKDEIIKTAAKLFKEKGYSAVTMRDLATEMGMKAASLYNHINSKQQILKEIIISLAEEFTTGLQEIQKSNKSNIEKLRDIVKLHVNITSHNTYGMASLNNDWMHLEEKLEYYLQLRSNYEDEFRNIIQQGIKKEEIINENIEVMLFSILSTLRSLYLWIPKKEDLNTEELSQQLSEVLINGINKKID</sequence>
<dbReference type="InterPro" id="IPR050624">
    <property type="entry name" value="HTH-type_Tx_Regulator"/>
</dbReference>
<evidence type="ECO:0000256" key="1">
    <source>
        <dbReference type="ARBA" id="ARBA00023125"/>
    </source>
</evidence>
<dbReference type="PROSITE" id="PS50977">
    <property type="entry name" value="HTH_TETR_2"/>
    <property type="match status" value="1"/>
</dbReference>
<accession>A0ABN1JYA2</accession>
<dbReference type="SUPFAM" id="SSF46689">
    <property type="entry name" value="Homeodomain-like"/>
    <property type="match status" value="1"/>
</dbReference>
<evidence type="ECO:0000259" key="3">
    <source>
        <dbReference type="PROSITE" id="PS50977"/>
    </source>
</evidence>
<dbReference type="Gene3D" id="1.10.357.10">
    <property type="entry name" value="Tetracycline Repressor, domain 2"/>
    <property type="match status" value="1"/>
</dbReference>
<dbReference type="InterPro" id="IPR009057">
    <property type="entry name" value="Homeodomain-like_sf"/>
</dbReference>
<dbReference type="PANTHER" id="PTHR43479">
    <property type="entry name" value="ACREF/ENVCD OPERON REPRESSOR-RELATED"/>
    <property type="match status" value="1"/>
</dbReference>